<dbReference type="Pfam" id="PF21244">
    <property type="entry name" value="PurT_C"/>
    <property type="match status" value="1"/>
</dbReference>
<comment type="catalytic activity">
    <reaction evidence="7">
        <text>N(1)-(5-phospho-beta-D-ribosyl)glycinamide + formate + ATP = N(2)-formyl-N(1)-(5-phospho-beta-D-ribosyl)glycinamide + ADP + phosphate + H(+)</text>
        <dbReference type="Rhea" id="RHEA:24829"/>
        <dbReference type="ChEBI" id="CHEBI:15378"/>
        <dbReference type="ChEBI" id="CHEBI:15740"/>
        <dbReference type="ChEBI" id="CHEBI:30616"/>
        <dbReference type="ChEBI" id="CHEBI:43474"/>
        <dbReference type="ChEBI" id="CHEBI:143788"/>
        <dbReference type="ChEBI" id="CHEBI:147286"/>
        <dbReference type="ChEBI" id="CHEBI:456216"/>
        <dbReference type="EC" id="6.3.1.21"/>
    </reaction>
</comment>
<dbReference type="NCBIfam" id="TIGR01142">
    <property type="entry name" value="purT"/>
    <property type="match status" value="1"/>
</dbReference>
<dbReference type="UniPathway" id="UPA00074">
    <property type="reaction ID" value="UER00127"/>
</dbReference>
<organism evidence="9 10">
    <name type="scientific">Lampropedia aestuarii</name>
    <dbReference type="NCBI Taxonomy" id="2562762"/>
    <lineage>
        <taxon>Bacteria</taxon>
        <taxon>Pseudomonadati</taxon>
        <taxon>Pseudomonadota</taxon>
        <taxon>Betaproteobacteria</taxon>
        <taxon>Burkholderiales</taxon>
        <taxon>Comamonadaceae</taxon>
        <taxon>Lampropedia</taxon>
    </lineage>
</organism>
<dbReference type="HAMAP" id="MF_01643">
    <property type="entry name" value="PurT"/>
    <property type="match status" value="1"/>
</dbReference>
<keyword evidence="2 7" id="KW-0479">Metal-binding</keyword>
<feature type="binding site" evidence="7">
    <location>
        <begin position="202"/>
        <end position="205"/>
    </location>
    <ligand>
        <name>ATP</name>
        <dbReference type="ChEBI" id="CHEBI:30616"/>
    </ligand>
</feature>
<evidence type="ECO:0000256" key="2">
    <source>
        <dbReference type="ARBA" id="ARBA00022723"/>
    </source>
</evidence>
<dbReference type="GO" id="GO:0000287">
    <property type="term" value="F:magnesium ion binding"/>
    <property type="evidence" value="ECO:0007669"/>
    <property type="project" value="UniProtKB-UniRule"/>
</dbReference>
<dbReference type="SUPFAM" id="SSF52440">
    <property type="entry name" value="PreATP-grasp domain"/>
    <property type="match status" value="1"/>
</dbReference>
<dbReference type="NCBIfam" id="NF006766">
    <property type="entry name" value="PRK09288.1"/>
    <property type="match status" value="1"/>
</dbReference>
<dbReference type="InterPro" id="IPR011054">
    <property type="entry name" value="Rudment_hybrid_motif"/>
</dbReference>
<accession>A0A4V3YX70</accession>
<dbReference type="InterPro" id="IPR054350">
    <property type="entry name" value="PurT/PurK_preATP-grasp"/>
</dbReference>
<dbReference type="GO" id="GO:0005524">
    <property type="term" value="F:ATP binding"/>
    <property type="evidence" value="ECO:0007669"/>
    <property type="project" value="UniProtKB-UniRule"/>
</dbReference>
<dbReference type="InterPro" id="IPR003135">
    <property type="entry name" value="ATP-grasp_carboxylate-amine"/>
</dbReference>
<dbReference type="EC" id="6.3.1.21" evidence="7"/>
<feature type="binding site" evidence="7">
    <location>
        <begin position="22"/>
        <end position="23"/>
    </location>
    <ligand>
        <name>N(1)-(5-phospho-beta-D-ribosyl)glycinamide</name>
        <dbReference type="ChEBI" id="CHEBI:143788"/>
    </ligand>
</feature>
<dbReference type="OrthoDB" id="9804625at2"/>
<sequence>MSTIGTPLGPNATRVMLLGSGELGKEVVIELQRLGVETIAVDRYDNAPAQQVAHHARTITMSDSAALRALIEAEKPMLVVPEIEAIATQELEKLEAEGLVRVIPTARAARLTMDREGIRRLAAETLGLPTSPYRFCNSQAELQAAIDGTDGQAAIGYPCIVKPVMSSSGKGQSKIDSAADVTHAWDYAMAGGRVSHGRVIVEGFIDFDYEITLLTVRSKDAAGSIDTQFCAPIGHIQKNGDYVESWQPHPMTATALAEAQRIAKAVTDNLGGQGLFGVELFVKGDAVWFSEVSPRPHDTGMVTLTTQWQSEFELHARAILGLPINTALKSPGASAVIYGGVDAKDIVFEGLAQALSVPQTSVRLFGKPESFAKRRMGVALAWDADLELARTRAKEAASLVKPRT</sequence>
<dbReference type="InterPro" id="IPR013815">
    <property type="entry name" value="ATP_grasp_subdomain_1"/>
</dbReference>
<comment type="function">
    <text evidence="7">Involved in the de novo purine biosynthesis. Catalyzes the transfer of formate to 5-phospho-ribosyl-glycinamide (GAR), producing 5-phospho-ribosyl-N-formylglycinamide (FGAR). Formate is provided by PurU via hydrolysis of 10-formyl-tetrahydrofolate.</text>
</comment>
<evidence type="ECO:0000313" key="9">
    <source>
        <dbReference type="EMBL" id="THJ34002.1"/>
    </source>
</evidence>
<comment type="similarity">
    <text evidence="7">Belongs to the PurK/PurT family.</text>
</comment>
<feature type="binding site" evidence="7">
    <location>
        <begin position="167"/>
        <end position="172"/>
    </location>
    <ligand>
        <name>ATP</name>
        <dbReference type="ChEBI" id="CHEBI:30616"/>
    </ligand>
</feature>
<dbReference type="PANTHER" id="PTHR43055:SF1">
    <property type="entry name" value="FORMATE-DEPENDENT PHOSPHORIBOSYLGLYCINAMIDE FORMYLTRANSFERASE"/>
    <property type="match status" value="1"/>
</dbReference>
<feature type="binding site" evidence="7">
    <location>
        <position position="291"/>
    </location>
    <ligand>
        <name>Mg(2+)</name>
        <dbReference type="ChEBI" id="CHEBI:18420"/>
    </ligand>
</feature>
<feature type="domain" description="ATP-grasp" evidence="8">
    <location>
        <begin position="120"/>
        <end position="320"/>
    </location>
</feature>
<comment type="pathway">
    <text evidence="7">Purine metabolism; IMP biosynthesis via de novo pathway; N(2)-formyl-N(1)-(5-phospho-D-ribosyl)glycinamide from N(1)-(5-phospho-D-ribosyl)glycinamide (formate route): step 1/1.</text>
</comment>
<protein>
    <recommendedName>
        <fullName evidence="7">Formate-dependent phosphoribosylglycinamide formyltransferase</fullName>
        <ecNumber evidence="7">6.3.1.21</ecNumber>
    </recommendedName>
    <alternativeName>
        <fullName evidence="7">5'-phosphoribosylglycinamide transformylase 2</fullName>
    </alternativeName>
    <alternativeName>
        <fullName evidence="7">Formate-dependent GAR transformylase</fullName>
    </alternativeName>
    <alternativeName>
        <fullName evidence="7">GAR transformylase 2</fullName>
        <shortName evidence="7">GART 2</shortName>
    </alternativeName>
    <alternativeName>
        <fullName evidence="7">Non-folate glycinamide ribonucleotide transformylase</fullName>
    </alternativeName>
    <alternativeName>
        <fullName evidence="7">Phosphoribosylglycinamide formyltransferase 2</fullName>
    </alternativeName>
</protein>
<keyword evidence="4 7" id="KW-0658">Purine biosynthesis</keyword>
<dbReference type="GO" id="GO:0005829">
    <property type="term" value="C:cytosol"/>
    <property type="evidence" value="ECO:0007669"/>
    <property type="project" value="TreeGrafter"/>
</dbReference>
<keyword evidence="9" id="KW-0808">Transferase</keyword>
<evidence type="ECO:0000256" key="6">
    <source>
        <dbReference type="ARBA" id="ARBA00022842"/>
    </source>
</evidence>
<keyword evidence="1 7" id="KW-0436">Ligase</keyword>
<evidence type="ECO:0000256" key="1">
    <source>
        <dbReference type="ARBA" id="ARBA00022598"/>
    </source>
</evidence>
<dbReference type="AlphaFoldDB" id="A0A4V3YX70"/>
<reference evidence="9 10" key="1">
    <citation type="submission" date="2019-04" db="EMBL/GenBank/DDBJ databases">
        <title>Lampropedia sp YIM MLB12 draf genome.</title>
        <authorList>
            <person name="Wang Y.-X."/>
        </authorList>
    </citation>
    <scope>NUCLEOTIDE SEQUENCE [LARGE SCALE GENOMIC DNA]</scope>
    <source>
        <strain evidence="9 10">YIM MLB12</strain>
    </source>
</reference>
<evidence type="ECO:0000256" key="7">
    <source>
        <dbReference type="HAMAP-Rule" id="MF_01643"/>
    </source>
</evidence>
<feature type="binding site" evidence="7">
    <location>
        <position position="367"/>
    </location>
    <ligand>
        <name>N(1)-(5-phospho-beta-D-ribosyl)glycinamide</name>
        <dbReference type="ChEBI" id="CHEBI:143788"/>
    </ligand>
</feature>
<dbReference type="PANTHER" id="PTHR43055">
    <property type="entry name" value="FORMATE-DEPENDENT PHOSPHORIBOSYLGLYCINAMIDE FORMYLTRANSFERASE"/>
    <property type="match status" value="1"/>
</dbReference>
<evidence type="ECO:0000256" key="3">
    <source>
        <dbReference type="ARBA" id="ARBA00022741"/>
    </source>
</evidence>
<comment type="caution">
    <text evidence="9">The sequence shown here is derived from an EMBL/GenBank/DDBJ whole genome shotgun (WGS) entry which is preliminary data.</text>
</comment>
<dbReference type="Pfam" id="PF22660">
    <property type="entry name" value="RS_preATP-grasp-like"/>
    <property type="match status" value="1"/>
</dbReference>
<comment type="subunit">
    <text evidence="7">Homodimer.</text>
</comment>
<feature type="binding site" evidence="7">
    <location>
        <begin position="374"/>
        <end position="375"/>
    </location>
    <ligand>
        <name>N(1)-(5-phospho-beta-D-ribosyl)glycinamide</name>
        <dbReference type="ChEBI" id="CHEBI:143788"/>
    </ligand>
</feature>
<dbReference type="GO" id="GO:0006189">
    <property type="term" value="P:'de novo' IMP biosynthetic process"/>
    <property type="evidence" value="ECO:0007669"/>
    <property type="project" value="UniProtKB-UniRule"/>
</dbReference>
<gene>
    <name evidence="7 9" type="primary">purT</name>
    <name evidence="9" type="ORF">E8K88_07870</name>
</gene>
<dbReference type="Proteomes" id="UP000306236">
    <property type="component" value="Unassembled WGS sequence"/>
</dbReference>
<keyword evidence="3 7" id="KW-0547">Nucleotide-binding</keyword>
<dbReference type="Gene3D" id="3.40.50.20">
    <property type="match status" value="1"/>
</dbReference>
<feature type="binding site" evidence="7">
    <location>
        <position position="279"/>
    </location>
    <ligand>
        <name>Mg(2+)</name>
        <dbReference type="ChEBI" id="CHEBI:18420"/>
    </ligand>
</feature>
<dbReference type="Gene3D" id="3.30.470.20">
    <property type="entry name" value="ATP-grasp fold, B domain"/>
    <property type="match status" value="1"/>
</dbReference>
<dbReference type="Pfam" id="PF02222">
    <property type="entry name" value="ATP-grasp"/>
    <property type="match status" value="1"/>
</dbReference>
<proteinExistence type="inferred from homology"/>
<dbReference type="PROSITE" id="PS50975">
    <property type="entry name" value="ATP_GRASP"/>
    <property type="match status" value="1"/>
</dbReference>
<name>A0A4V3YX70_9BURK</name>
<dbReference type="SUPFAM" id="SSF56059">
    <property type="entry name" value="Glutathione synthetase ATP-binding domain-like"/>
    <property type="match status" value="1"/>
</dbReference>
<dbReference type="InterPro" id="IPR011761">
    <property type="entry name" value="ATP-grasp"/>
</dbReference>
<dbReference type="SUPFAM" id="SSF51246">
    <property type="entry name" value="Rudiment single hybrid motif"/>
    <property type="match status" value="1"/>
</dbReference>
<dbReference type="InterPro" id="IPR048740">
    <property type="entry name" value="PurT_C"/>
</dbReference>
<feature type="binding site" evidence="7">
    <location>
        <position position="298"/>
    </location>
    <ligand>
        <name>N(1)-(5-phospho-beta-D-ribosyl)glycinamide</name>
        <dbReference type="ChEBI" id="CHEBI:143788"/>
    </ligand>
</feature>
<dbReference type="EMBL" id="SSWX01000008">
    <property type="protein sequence ID" value="THJ34002.1"/>
    <property type="molecule type" value="Genomic_DNA"/>
</dbReference>
<keyword evidence="5 7" id="KW-0067">ATP-binding</keyword>
<feature type="binding site" evidence="7">
    <location>
        <position position="210"/>
    </location>
    <ligand>
        <name>ATP</name>
        <dbReference type="ChEBI" id="CHEBI:30616"/>
    </ligand>
</feature>
<feature type="binding site" evidence="7">
    <location>
        <position position="162"/>
    </location>
    <ligand>
        <name>ATP</name>
        <dbReference type="ChEBI" id="CHEBI:30616"/>
    </ligand>
</feature>
<dbReference type="Gene3D" id="3.30.1490.20">
    <property type="entry name" value="ATP-grasp fold, A domain"/>
    <property type="match status" value="1"/>
</dbReference>
<evidence type="ECO:0000259" key="8">
    <source>
        <dbReference type="PROSITE" id="PS50975"/>
    </source>
</evidence>
<feature type="binding site" evidence="7">
    <location>
        <position position="115"/>
    </location>
    <ligand>
        <name>ATP</name>
        <dbReference type="ChEBI" id="CHEBI:30616"/>
    </ligand>
</feature>
<dbReference type="RefSeq" id="WP_136406111.1">
    <property type="nucleotide sequence ID" value="NZ_SSWX01000008.1"/>
</dbReference>
<dbReference type="GO" id="GO:0004644">
    <property type="term" value="F:phosphoribosylglycinamide formyltransferase activity"/>
    <property type="evidence" value="ECO:0007669"/>
    <property type="project" value="UniProtKB-UniRule"/>
</dbReference>
<dbReference type="InterPro" id="IPR005862">
    <property type="entry name" value="PurT"/>
</dbReference>
<evidence type="ECO:0000256" key="4">
    <source>
        <dbReference type="ARBA" id="ARBA00022755"/>
    </source>
</evidence>
<keyword evidence="10" id="KW-1185">Reference proteome</keyword>
<dbReference type="InterPro" id="IPR016185">
    <property type="entry name" value="PreATP-grasp_dom_sf"/>
</dbReference>
<evidence type="ECO:0000256" key="5">
    <source>
        <dbReference type="ARBA" id="ARBA00022840"/>
    </source>
</evidence>
<evidence type="ECO:0000313" key="10">
    <source>
        <dbReference type="Proteomes" id="UP000306236"/>
    </source>
</evidence>
<dbReference type="GO" id="GO:0043815">
    <property type="term" value="F:phosphoribosylglycinamide formyltransferase 2 activity"/>
    <property type="evidence" value="ECO:0007669"/>
    <property type="project" value="UniProtKB-UniRule"/>
</dbReference>
<feature type="binding site" evidence="7">
    <location>
        <position position="82"/>
    </location>
    <ligand>
        <name>N(1)-(5-phospho-beta-D-ribosyl)glycinamide</name>
        <dbReference type="ChEBI" id="CHEBI:143788"/>
    </ligand>
</feature>
<keyword evidence="6 7" id="KW-0460">Magnesium</keyword>